<dbReference type="HOGENOM" id="CLU_2203654_0_0_1"/>
<dbReference type="AlphaFoldDB" id="T1ISR2"/>
<evidence type="ECO:0000313" key="2">
    <source>
        <dbReference type="EnsemblMetazoa" id="SMAR004146-PA"/>
    </source>
</evidence>
<protein>
    <recommendedName>
        <fullName evidence="4">Invertebrate defensins family profile domain-containing protein</fullName>
    </recommendedName>
</protein>
<evidence type="ECO:0000256" key="1">
    <source>
        <dbReference type="SAM" id="SignalP"/>
    </source>
</evidence>
<accession>T1ISR2</accession>
<name>T1ISR2_STRMM</name>
<dbReference type="EnsemblMetazoa" id="SMAR004146-RA">
    <property type="protein sequence ID" value="SMAR004146-PA"/>
    <property type="gene ID" value="SMAR004146"/>
</dbReference>
<dbReference type="PhylomeDB" id="T1ISR2"/>
<dbReference type="EMBL" id="JH431446">
    <property type="status" value="NOT_ANNOTATED_CDS"/>
    <property type="molecule type" value="Genomic_DNA"/>
</dbReference>
<reference evidence="2" key="2">
    <citation type="submission" date="2015-02" db="UniProtKB">
        <authorList>
            <consortium name="EnsemblMetazoa"/>
        </authorList>
    </citation>
    <scope>IDENTIFICATION</scope>
</reference>
<proteinExistence type="predicted"/>
<evidence type="ECO:0008006" key="4">
    <source>
        <dbReference type="Google" id="ProtNLM"/>
    </source>
</evidence>
<feature type="signal peptide" evidence="1">
    <location>
        <begin position="1"/>
        <end position="16"/>
    </location>
</feature>
<organism evidence="2 3">
    <name type="scientific">Strigamia maritima</name>
    <name type="common">European centipede</name>
    <name type="synonym">Geophilus maritimus</name>
    <dbReference type="NCBI Taxonomy" id="126957"/>
    <lineage>
        <taxon>Eukaryota</taxon>
        <taxon>Metazoa</taxon>
        <taxon>Ecdysozoa</taxon>
        <taxon>Arthropoda</taxon>
        <taxon>Myriapoda</taxon>
        <taxon>Chilopoda</taxon>
        <taxon>Pleurostigmophora</taxon>
        <taxon>Geophilomorpha</taxon>
        <taxon>Linotaeniidae</taxon>
        <taxon>Strigamia</taxon>
    </lineage>
</organism>
<keyword evidence="3" id="KW-1185">Reference proteome</keyword>
<reference evidence="3" key="1">
    <citation type="submission" date="2011-05" db="EMBL/GenBank/DDBJ databases">
        <authorList>
            <person name="Richards S.R."/>
            <person name="Qu J."/>
            <person name="Jiang H."/>
            <person name="Jhangiani S.N."/>
            <person name="Agravi P."/>
            <person name="Goodspeed R."/>
            <person name="Gross S."/>
            <person name="Mandapat C."/>
            <person name="Jackson L."/>
            <person name="Mathew T."/>
            <person name="Pu L."/>
            <person name="Thornton R."/>
            <person name="Saada N."/>
            <person name="Wilczek-Boney K.B."/>
            <person name="Lee S."/>
            <person name="Kovar C."/>
            <person name="Wu Y."/>
            <person name="Scherer S.E."/>
            <person name="Worley K.C."/>
            <person name="Muzny D.M."/>
            <person name="Gibbs R."/>
        </authorList>
    </citation>
    <scope>NUCLEOTIDE SEQUENCE</scope>
    <source>
        <strain evidence="3">Brora</strain>
    </source>
</reference>
<sequence>MKCLIILGFLICMTHADTICFYGGNGACLEHCKAKGGGFCDILGDCKCQNNHFKPKPKSDRFCELGDASCSASCQVEGHFNGFCDQQNNCVCYN</sequence>
<feature type="chain" id="PRO_5004589908" description="Invertebrate defensins family profile domain-containing protein" evidence="1">
    <location>
        <begin position="17"/>
        <end position="94"/>
    </location>
</feature>
<evidence type="ECO:0000313" key="3">
    <source>
        <dbReference type="Proteomes" id="UP000014500"/>
    </source>
</evidence>
<keyword evidence="1" id="KW-0732">Signal</keyword>
<dbReference type="Proteomes" id="UP000014500">
    <property type="component" value="Unassembled WGS sequence"/>
</dbReference>